<dbReference type="EMBL" id="CP007493">
    <property type="protein sequence ID" value="AJB41111.1"/>
    <property type="molecule type" value="Genomic_DNA"/>
</dbReference>
<sequence>MQWKILLATLVIVGALASALFFFVLQPKLPGLAQLAQNFSQPKPSLFTARIEAGQGGRVIVNGTETATWSSTGPFTLKLEAKPGECHVFDHWLVNGTRLEGEMLSLTIKGNTTIKAVYKRFSYRLSVVSNASWGLLAVNGSVAKLPFEAEVPCGATVRLALLPGSNETHSFTPSGFIINDSPMPGTETKLRVQGNLSVVAVYKVETHVLLIETNAPGVKVLVDGQEVTLPAQIQRARPSTVTIQAPPLVKVNDTFAWGSPEFQAQDYIRGVLTWVTFATDHTPIHVEEAEKTIRVYYHPYYSLGKDTYVTPLYGKAYVEGNTIVAEPDKYYVYTVNIILPPNWIKARVRVEASFSLGAVIMFPYNKDGNIYDGVYASVGAQRGACTKLTAEFEVVRNPPSARVLSYYCDAKIAPSQDYSQGPWNYGQGNQQYLGRLIVVSGDGSNVRIQVEVEG</sequence>
<protein>
    <recommendedName>
        <fullName evidence="3">Bacterial repeat domain-containing protein</fullName>
    </recommendedName>
</protein>
<evidence type="ECO:0000313" key="2">
    <source>
        <dbReference type="Proteomes" id="UP000266720"/>
    </source>
</evidence>
<proteinExistence type="predicted"/>
<evidence type="ECO:0000313" key="1">
    <source>
        <dbReference type="EMBL" id="AJB41111.1"/>
    </source>
</evidence>
<organism evidence="1 2">
    <name type="scientific">Thermofilum adornatum 1505</name>
    <dbReference type="NCBI Taxonomy" id="697581"/>
    <lineage>
        <taxon>Archaea</taxon>
        <taxon>Thermoproteota</taxon>
        <taxon>Thermoprotei</taxon>
        <taxon>Thermofilales</taxon>
        <taxon>Thermofilaceae</taxon>
        <taxon>Thermofilum</taxon>
    </lineage>
</organism>
<reference evidence="2" key="1">
    <citation type="book" date="2010" name="EXTREMOPHILES" publisher="0:0-0">
        <title>Complete genome sequences of ten hyperthermophilic archaea reveal their metabolic capabilities and possible ecological roles.</title>
        <editorList>
            <person name="?"/>
        </editorList>
        <authorList>
            <person name="Ravin N.V."/>
            <person name="Mardanov A.V."/>
            <person name="Bonch-Osmolovskaya E.A."/>
            <person name="Skryabin K.G."/>
        </authorList>
    </citation>
    <scope>NUCLEOTIDE SEQUENCE [LARGE SCALE GENOMIC DNA]</scope>
    <source>
        <strain evidence="2">1505</strain>
    </source>
</reference>
<dbReference type="GeneID" id="25405500"/>
<dbReference type="Proteomes" id="UP000266720">
    <property type="component" value="Chromosome"/>
</dbReference>
<accession>A0A3G1A772</accession>
<evidence type="ECO:0008006" key="3">
    <source>
        <dbReference type="Google" id="ProtNLM"/>
    </source>
</evidence>
<dbReference type="RefSeq" id="WP_052886370.1">
    <property type="nucleotide sequence ID" value="NZ_CP007493.1"/>
</dbReference>
<dbReference type="AlphaFoldDB" id="A0A3G1A772"/>
<dbReference type="KEGG" id="tcb:TCARB_0033"/>
<gene>
    <name evidence="1" type="ORF">TCARB_0033</name>
</gene>
<name>A0A3G1A772_9CREN</name>